<organism evidence="3 4">
    <name type="scientific">Collybiopsis confluens</name>
    <dbReference type="NCBI Taxonomy" id="2823264"/>
    <lineage>
        <taxon>Eukaryota</taxon>
        <taxon>Fungi</taxon>
        <taxon>Dikarya</taxon>
        <taxon>Basidiomycota</taxon>
        <taxon>Agaricomycotina</taxon>
        <taxon>Agaricomycetes</taxon>
        <taxon>Agaricomycetidae</taxon>
        <taxon>Agaricales</taxon>
        <taxon>Marasmiineae</taxon>
        <taxon>Omphalotaceae</taxon>
        <taxon>Collybiopsis</taxon>
    </lineage>
</organism>
<dbReference type="InterPro" id="IPR043472">
    <property type="entry name" value="Macro_dom-like"/>
</dbReference>
<dbReference type="OrthoDB" id="9985428at2759"/>
<dbReference type="Gene3D" id="3.40.220.10">
    <property type="entry name" value="Leucine Aminopeptidase, subunit E, domain 1"/>
    <property type="match status" value="1"/>
</dbReference>
<gene>
    <name evidence="3" type="ORF">D9757_009325</name>
</gene>
<dbReference type="PANTHER" id="PTHR35596">
    <property type="entry name" value="DUF2263 DOMAIN-CONTAINING PROTEIN"/>
    <property type="match status" value="1"/>
</dbReference>
<dbReference type="AlphaFoldDB" id="A0A8H5H3T1"/>
<evidence type="ECO:0000256" key="1">
    <source>
        <dbReference type="SAM" id="MobiDB-lite"/>
    </source>
</evidence>
<evidence type="ECO:0000259" key="2">
    <source>
        <dbReference type="Pfam" id="PF10021"/>
    </source>
</evidence>
<proteinExistence type="predicted"/>
<dbReference type="Proteomes" id="UP000518752">
    <property type="component" value="Unassembled WGS sequence"/>
</dbReference>
<protein>
    <recommendedName>
        <fullName evidence="2">Microbial-type PARG catalytic domain-containing protein</fullName>
    </recommendedName>
</protein>
<comment type="caution">
    <text evidence="3">The sequence shown here is derived from an EMBL/GenBank/DDBJ whole genome shotgun (WGS) entry which is preliminary data.</text>
</comment>
<feature type="region of interest" description="Disordered" evidence="1">
    <location>
        <begin position="1"/>
        <end position="23"/>
    </location>
</feature>
<dbReference type="PANTHER" id="PTHR35596:SF1">
    <property type="entry name" value="MICROBIAL-TYPE PARG CATALYTIC DOMAIN-CONTAINING PROTEIN"/>
    <property type="match status" value="1"/>
</dbReference>
<dbReference type="Pfam" id="PF10021">
    <property type="entry name" value="PARG_cat_microb"/>
    <property type="match status" value="1"/>
</dbReference>
<name>A0A8H5H3T1_9AGAR</name>
<dbReference type="SUPFAM" id="SSF52949">
    <property type="entry name" value="Macro domain-like"/>
    <property type="match status" value="1"/>
</dbReference>
<dbReference type="EMBL" id="JAACJN010000092">
    <property type="protein sequence ID" value="KAF5376169.1"/>
    <property type="molecule type" value="Genomic_DNA"/>
</dbReference>
<feature type="domain" description="Microbial-type PARG catalytic" evidence="2">
    <location>
        <begin position="321"/>
        <end position="425"/>
    </location>
</feature>
<dbReference type="NCBIfam" id="TIGR02452">
    <property type="entry name" value="TIGR02452 family protein"/>
    <property type="match status" value="1"/>
</dbReference>
<reference evidence="3 4" key="1">
    <citation type="journal article" date="2020" name="ISME J.">
        <title>Uncovering the hidden diversity of litter-decomposition mechanisms in mushroom-forming fungi.</title>
        <authorList>
            <person name="Floudas D."/>
            <person name="Bentzer J."/>
            <person name="Ahren D."/>
            <person name="Johansson T."/>
            <person name="Persson P."/>
            <person name="Tunlid A."/>
        </authorList>
    </citation>
    <scope>NUCLEOTIDE SEQUENCE [LARGE SCALE GENOMIC DNA]</scope>
    <source>
        <strain evidence="3 4">CBS 406.79</strain>
    </source>
</reference>
<dbReference type="InterPro" id="IPR019261">
    <property type="entry name" value="PARG_cat_microbial"/>
</dbReference>
<evidence type="ECO:0000313" key="3">
    <source>
        <dbReference type="EMBL" id="KAF5376169.1"/>
    </source>
</evidence>
<evidence type="ECO:0000313" key="4">
    <source>
        <dbReference type="Proteomes" id="UP000518752"/>
    </source>
</evidence>
<feature type="compositionally biased region" description="Low complexity" evidence="1">
    <location>
        <begin position="8"/>
        <end position="23"/>
    </location>
</feature>
<dbReference type="InterPro" id="IPR012664">
    <property type="entry name" value="CHP02452"/>
</dbReference>
<sequence>MIFDADPSDSSSFNTGTNTFSSSSTIPGLGALSGKVIKRVGTAVVDTLDGILIRRRMAQIELSHRQEHKAINVKERRALYNDLLELYRPGYSLRIRSRAFSLIMEKIPGAAVQDLAIALVNRPLAESHNLLLDVLLTIQGGPTALNINLGTLPIEGQLRTRQNYFRIYYNNILLHSESGENPAPVGIPFLRLLQLAVMQSATRDFTKMLLDSDEFNLLYFTAQGAMGTPTYYLEDFLLACLGRLDSAEDFGHIARIQEVIDRDKGARNPLVLRKRTLHSSLQSSTKREEVGLLASIIAQHSSEGASSASTFIKEQLPPLASSSHRLNKFTEKTPVEVINADTLIAARSMMDSAGEHATGRTAVLNLASSEFPPKPMLHSQEPCLFYCSTLRYTLTETDTILHYPWPDSGQGCVAGIFSEGVVVHREARGLEYQVQVLPPSFRKVLSVISVSAPKFPPLTPDESDFASKEVKEELKEKVRLVLRIAGSHGKRYVVLGAMGCGVYMCPPKSVAELMKSVLLEKEFEGWFTRIIFAILSPPTTDSNFEIFRDVFAGVQIVTSI</sequence>
<keyword evidence="4" id="KW-1185">Reference proteome</keyword>
<accession>A0A8H5H3T1</accession>